<gene>
    <name evidence="2" type="ORF">BAU07_13580</name>
</gene>
<evidence type="ECO:0000256" key="1">
    <source>
        <dbReference type="SAM" id="SignalP"/>
    </source>
</evidence>
<accession>A0A193GEE6</accession>
<dbReference type="STRING" id="463014.BAU07_13580"/>
<protein>
    <recommendedName>
        <fullName evidence="4">Porin</fullName>
    </recommendedName>
</protein>
<dbReference type="KEGG" id="bfz:BAU07_13580"/>
<dbReference type="OrthoDB" id="8661386at2"/>
<feature type="signal peptide" evidence="1">
    <location>
        <begin position="1"/>
        <end position="31"/>
    </location>
</feature>
<keyword evidence="3" id="KW-1185">Reference proteome</keyword>
<dbReference type="PROSITE" id="PS51257">
    <property type="entry name" value="PROKAR_LIPOPROTEIN"/>
    <property type="match status" value="1"/>
</dbReference>
<evidence type="ECO:0000313" key="3">
    <source>
        <dbReference type="Proteomes" id="UP000091926"/>
    </source>
</evidence>
<dbReference type="Proteomes" id="UP000091926">
    <property type="component" value="Chromosome"/>
</dbReference>
<dbReference type="EMBL" id="CP016172">
    <property type="protein sequence ID" value="ANN77983.1"/>
    <property type="molecule type" value="Genomic_DNA"/>
</dbReference>
<name>A0A193GEE6_9BORD</name>
<evidence type="ECO:0000313" key="2">
    <source>
        <dbReference type="EMBL" id="ANN77983.1"/>
    </source>
</evidence>
<dbReference type="RefSeq" id="WP_066658593.1">
    <property type="nucleotide sequence ID" value="NZ_CBCSCL010000001.1"/>
</dbReference>
<evidence type="ECO:0008006" key="4">
    <source>
        <dbReference type="Google" id="ProtNLM"/>
    </source>
</evidence>
<keyword evidence="1" id="KW-0732">Signal</keyword>
<reference evidence="2 3" key="1">
    <citation type="submission" date="2016-06" db="EMBL/GenBank/DDBJ databases">
        <title>Complete genome sequences of Bordetella bronchialis and Bordetella flabilis.</title>
        <authorList>
            <person name="LiPuma J.J."/>
            <person name="Spilker T."/>
        </authorList>
    </citation>
    <scope>NUCLEOTIDE SEQUENCE [LARGE SCALE GENOMIC DNA]</scope>
    <source>
        <strain evidence="2 3">AU10664</strain>
    </source>
</reference>
<organism evidence="2 3">
    <name type="scientific">Bordetella flabilis</name>
    <dbReference type="NCBI Taxonomy" id="463014"/>
    <lineage>
        <taxon>Bacteria</taxon>
        <taxon>Pseudomonadati</taxon>
        <taxon>Pseudomonadota</taxon>
        <taxon>Betaproteobacteria</taxon>
        <taxon>Burkholderiales</taxon>
        <taxon>Alcaligenaceae</taxon>
        <taxon>Bordetella</taxon>
    </lineage>
</organism>
<proteinExistence type="predicted"/>
<dbReference type="AlphaFoldDB" id="A0A193GEE6"/>
<sequence length="393" mass="41880">MIARRRSGLYRALAAVTVSGACMLAAGQARASQSEIFLDPAPESPGPAPEQSYPSVSGRFLGYVESANFFGVRGPDAARLPSSWQTVDPFLQGAAIARLAPRWTLSGLAEFRSFGNDPADRAFERLDGQLRNLFLSYDAGAVSYFAGKFEVGYGEAWQTMDGIYSGFSGDYSYPGSLGLGARWTLQPAGSATHTFTSILFKRDNTTLGQTWFNDYPSQPNLQDGGPGNTSGLQSGGISYEISDIPGLAGLRAGGTVARLGAGQGDQRAENGLELHVNYETPLAEGVGLRLFAEAVHLRGFMGRQAAATDMIAAASVSAGRFLYTVAVAQRRVDALEGSLADQGFVDSRDWGLAGTVAYQTDFGLIVQAGILRQQEQGVAFNQALLRFIYQTGF</sequence>
<feature type="chain" id="PRO_5008258872" description="Porin" evidence="1">
    <location>
        <begin position="32"/>
        <end position="393"/>
    </location>
</feature>